<accession>A0A9E6ZGE6</accession>
<dbReference type="KEGG" id="aaco:K1I37_15400"/>
<protein>
    <submittedName>
        <fullName evidence="1">Uncharacterized protein</fullName>
    </submittedName>
</protein>
<sequence>MGYKFPVDANGKAGAVRPTADGNNFFIPTVMYGADGVTVISSTNPFPTSLSTCNVEQVILATNSLVTGPQSPQPTNSMRTLVVEVYGTASSFNIEIQGRLDSTTYYPLTGVNLNGLSSVQSITSFGLYKFDVTGLVNVLGYINEVSGGNINIIGNLVA</sequence>
<dbReference type="AlphaFoldDB" id="T0D803"/>
<evidence type="ECO:0000313" key="2">
    <source>
        <dbReference type="Proteomes" id="UP000829401"/>
    </source>
</evidence>
<dbReference type="OrthoDB" id="2618910at2"/>
<reference evidence="2" key="1">
    <citation type="journal article" date="2022" name="G3 (Bethesda)">
        <title>Unveiling the complete genome sequence of Alicyclobacillus acidoterrestris DSM 3922T, a taint-producing strain.</title>
        <authorList>
            <person name="Leonardo I.C."/>
            <person name="Barreto Crespo M.T."/>
            <person name="Gaspar F.B."/>
        </authorList>
    </citation>
    <scope>NUCLEOTIDE SEQUENCE [LARGE SCALE GENOMIC DNA]</scope>
    <source>
        <strain evidence="2">DSM 3922</strain>
    </source>
</reference>
<gene>
    <name evidence="1" type="ORF">K1I37_15400</name>
</gene>
<organism evidence="1 2">
    <name type="scientific">Alicyclobacillus acidoterrestris (strain ATCC 49025 / DSM 3922 / CIP 106132 / NCIMB 13137 / GD3B)</name>
    <dbReference type="NCBI Taxonomy" id="1356854"/>
    <lineage>
        <taxon>Bacteria</taxon>
        <taxon>Bacillati</taxon>
        <taxon>Bacillota</taxon>
        <taxon>Bacilli</taxon>
        <taxon>Bacillales</taxon>
        <taxon>Alicyclobacillaceae</taxon>
        <taxon>Alicyclobacillus</taxon>
    </lineage>
</organism>
<keyword evidence="2" id="KW-1185">Reference proteome</keyword>
<dbReference type="Proteomes" id="UP000829401">
    <property type="component" value="Chromosome"/>
</dbReference>
<proteinExistence type="predicted"/>
<dbReference type="STRING" id="1356854.N007_05030"/>
<dbReference type="RefSeq" id="WP_021296051.1">
    <property type="nucleotide sequence ID" value="NZ_AURB01000124.1"/>
</dbReference>
<accession>T0D803</accession>
<evidence type="ECO:0000313" key="1">
    <source>
        <dbReference type="EMBL" id="UNO48058.1"/>
    </source>
</evidence>
<name>T0D803_ALIAG</name>
<dbReference type="EMBL" id="CP080467">
    <property type="protein sequence ID" value="UNO48058.1"/>
    <property type="molecule type" value="Genomic_DNA"/>
</dbReference>